<protein>
    <submittedName>
        <fullName evidence="2">Uncharacterized protein</fullName>
    </submittedName>
</protein>
<name>A0A9P4X970_9HYPO</name>
<organism evidence="2 3">
    <name type="scientific">Trichoderma lentiforme</name>
    <dbReference type="NCBI Taxonomy" id="1567552"/>
    <lineage>
        <taxon>Eukaryota</taxon>
        <taxon>Fungi</taxon>
        <taxon>Dikarya</taxon>
        <taxon>Ascomycota</taxon>
        <taxon>Pezizomycotina</taxon>
        <taxon>Sordariomycetes</taxon>
        <taxon>Hypocreomycetidae</taxon>
        <taxon>Hypocreales</taxon>
        <taxon>Hypocreaceae</taxon>
        <taxon>Trichoderma</taxon>
    </lineage>
</organism>
<feature type="compositionally biased region" description="Basic and acidic residues" evidence="1">
    <location>
        <begin position="38"/>
        <end position="49"/>
    </location>
</feature>
<evidence type="ECO:0000256" key="1">
    <source>
        <dbReference type="SAM" id="MobiDB-lite"/>
    </source>
</evidence>
<dbReference type="Proteomes" id="UP000801864">
    <property type="component" value="Unassembled WGS sequence"/>
</dbReference>
<evidence type="ECO:0000313" key="2">
    <source>
        <dbReference type="EMBL" id="KAF3066978.1"/>
    </source>
</evidence>
<proteinExistence type="predicted"/>
<gene>
    <name evidence="2" type="ORF">CFAM422_008952</name>
</gene>
<sequence length="86" mass="9617">MSERANGTGRHKVTIWADDDAMGDTTLEEAIRVTCPQEEGKKRRRERDSSCTSLAEGPGSLKRISGHKSSQQPNEDAQPWENIMDM</sequence>
<accession>A0A9P4X970</accession>
<keyword evidence="3" id="KW-1185">Reference proteome</keyword>
<reference evidence="2 3" key="1">
    <citation type="submission" date="2018-06" db="EMBL/GenBank/DDBJ databases">
        <title>Genome analysis of cellulolytic fungus Trichoderma lentiforme CFAM-422.</title>
        <authorList>
            <person name="Steindorff A.S."/>
            <person name="Formighieri E.F."/>
            <person name="Midorikawa G.E.O."/>
            <person name="Tamietti M.S."/>
            <person name="Ramos E.Z."/>
            <person name="Silva A.S."/>
            <person name="Bon E.P.S."/>
            <person name="Mendes T.D."/>
            <person name="Damaso M.C.T."/>
            <person name="Favaro L.C.L."/>
        </authorList>
    </citation>
    <scope>NUCLEOTIDE SEQUENCE [LARGE SCALE GENOMIC DNA]</scope>
    <source>
        <strain evidence="2 3">CFAM-422</strain>
    </source>
</reference>
<dbReference type="EMBL" id="QLNT01000016">
    <property type="protein sequence ID" value="KAF3066978.1"/>
    <property type="molecule type" value="Genomic_DNA"/>
</dbReference>
<feature type="region of interest" description="Disordered" evidence="1">
    <location>
        <begin position="35"/>
        <end position="86"/>
    </location>
</feature>
<evidence type="ECO:0000313" key="3">
    <source>
        <dbReference type="Proteomes" id="UP000801864"/>
    </source>
</evidence>
<comment type="caution">
    <text evidence="2">The sequence shown here is derived from an EMBL/GenBank/DDBJ whole genome shotgun (WGS) entry which is preliminary data.</text>
</comment>
<dbReference type="AlphaFoldDB" id="A0A9P4X970"/>